<dbReference type="InterPro" id="IPR011335">
    <property type="entry name" value="Restrct_endonuc-II-like"/>
</dbReference>
<dbReference type="NCBIfam" id="NF009154">
    <property type="entry name" value="PRK12497.3-3"/>
    <property type="match status" value="1"/>
</dbReference>
<dbReference type="InterPro" id="IPR003509">
    <property type="entry name" value="UPF0102_YraN-like"/>
</dbReference>
<evidence type="ECO:0000313" key="4">
    <source>
        <dbReference type="Proteomes" id="UP000035720"/>
    </source>
</evidence>
<organism evidence="3 4">
    <name type="scientific">Nostocoides jenkinsii Ben 74</name>
    <dbReference type="NCBI Taxonomy" id="1193518"/>
    <lineage>
        <taxon>Bacteria</taxon>
        <taxon>Bacillati</taxon>
        <taxon>Actinomycetota</taxon>
        <taxon>Actinomycetes</taxon>
        <taxon>Micrococcales</taxon>
        <taxon>Intrasporangiaceae</taxon>
        <taxon>Nostocoides</taxon>
    </lineage>
</organism>
<dbReference type="AlphaFoldDB" id="A0A077M8Y3"/>
<dbReference type="RefSeq" id="WP_048546184.1">
    <property type="nucleotide sequence ID" value="NZ_HF571038.1"/>
</dbReference>
<dbReference type="HAMAP" id="MF_00048">
    <property type="entry name" value="UPF0102"/>
    <property type="match status" value="1"/>
</dbReference>
<comment type="caution">
    <text evidence="3">The sequence shown here is derived from an EMBL/GenBank/DDBJ whole genome shotgun (WGS) entry which is preliminary data.</text>
</comment>
<dbReference type="PANTHER" id="PTHR34039">
    <property type="entry name" value="UPF0102 PROTEIN YRAN"/>
    <property type="match status" value="1"/>
</dbReference>
<dbReference type="EMBL" id="CAJC01000159">
    <property type="protein sequence ID" value="CCI53796.1"/>
    <property type="molecule type" value="Genomic_DNA"/>
</dbReference>
<gene>
    <name evidence="3" type="ORF">BN13_480018</name>
</gene>
<evidence type="ECO:0000313" key="3">
    <source>
        <dbReference type="EMBL" id="CCI53796.1"/>
    </source>
</evidence>
<sequence>MQGVAPWGATRQSVGAFGEDLAARYLVAQGWEILERNFRCPEGEIDLVAVDDGVIVVCEVKTRRGLGAGDPVEAVTPPKHLRLRRLARIWLEKHPERTGARVRIDVIGVILWPEGGEFHHIREVTL</sequence>
<accession>A0A077M8Y3</accession>
<dbReference type="NCBIfam" id="NF009150">
    <property type="entry name" value="PRK12497.1-3"/>
    <property type="match status" value="1"/>
</dbReference>
<dbReference type="CDD" id="cd20736">
    <property type="entry name" value="PoNe_Nuclease"/>
    <property type="match status" value="1"/>
</dbReference>
<dbReference type="PANTHER" id="PTHR34039:SF1">
    <property type="entry name" value="UPF0102 PROTEIN YRAN"/>
    <property type="match status" value="1"/>
</dbReference>
<dbReference type="OrthoDB" id="9794876at2"/>
<keyword evidence="4" id="KW-1185">Reference proteome</keyword>
<dbReference type="SUPFAM" id="SSF52980">
    <property type="entry name" value="Restriction endonuclease-like"/>
    <property type="match status" value="1"/>
</dbReference>
<name>A0A077M8Y3_9MICO</name>
<protein>
    <recommendedName>
        <fullName evidence="2">UPF0102 protein BN13_480018</fullName>
    </recommendedName>
</protein>
<proteinExistence type="inferred from homology"/>
<reference evidence="3 4" key="1">
    <citation type="journal article" date="2013" name="ISME J.">
        <title>A metabolic model for members of the genus Tetrasphaera involved in enhanced biological phosphorus removal.</title>
        <authorList>
            <person name="Kristiansen R."/>
            <person name="Nguyen H.T.T."/>
            <person name="Saunders A.M."/>
            <person name="Nielsen J.L."/>
            <person name="Wimmer R."/>
            <person name="Le V.Q."/>
            <person name="McIlroy S.J."/>
            <person name="Petrovski S."/>
            <person name="Seviour R.J."/>
            <person name="Calteau A."/>
            <person name="Nielsen K.L."/>
            <person name="Nielsen P.H."/>
        </authorList>
    </citation>
    <scope>NUCLEOTIDE SEQUENCE [LARGE SCALE GENOMIC DNA]</scope>
    <source>
        <strain evidence="3 4">Ben 74</strain>
    </source>
</reference>
<dbReference type="STRING" id="1193518.BN13_480018"/>
<dbReference type="Proteomes" id="UP000035720">
    <property type="component" value="Unassembled WGS sequence"/>
</dbReference>
<comment type="similarity">
    <text evidence="1 2">Belongs to the UPF0102 family.</text>
</comment>
<evidence type="ECO:0000256" key="1">
    <source>
        <dbReference type="ARBA" id="ARBA00006738"/>
    </source>
</evidence>
<evidence type="ECO:0000256" key="2">
    <source>
        <dbReference type="HAMAP-Rule" id="MF_00048"/>
    </source>
</evidence>
<dbReference type="GO" id="GO:0003676">
    <property type="term" value="F:nucleic acid binding"/>
    <property type="evidence" value="ECO:0007669"/>
    <property type="project" value="InterPro"/>
</dbReference>
<dbReference type="Gene3D" id="3.40.1350.10">
    <property type="match status" value="1"/>
</dbReference>
<dbReference type="InterPro" id="IPR011856">
    <property type="entry name" value="tRNA_endonuc-like_dom_sf"/>
</dbReference>
<dbReference type="Pfam" id="PF02021">
    <property type="entry name" value="UPF0102"/>
    <property type="match status" value="1"/>
</dbReference>